<reference evidence="1 2" key="1">
    <citation type="submission" date="2020-04" db="EMBL/GenBank/DDBJ databases">
        <title>Genome sequence of Altibacter aquimarinus strain ALE3EI.</title>
        <authorList>
            <person name="Oh H.-M."/>
            <person name="Jang D."/>
        </authorList>
    </citation>
    <scope>NUCLEOTIDE SEQUENCE [LARGE SCALE GENOMIC DNA]</scope>
    <source>
        <strain evidence="1 2">ALE3EI</strain>
    </source>
</reference>
<dbReference type="AlphaFoldDB" id="A0A7G8PTG2"/>
<dbReference type="SUPFAM" id="SSF56925">
    <property type="entry name" value="OMPA-like"/>
    <property type="match status" value="1"/>
</dbReference>
<dbReference type="Proteomes" id="UP000515514">
    <property type="component" value="Chromosome"/>
</dbReference>
<evidence type="ECO:0000313" key="1">
    <source>
        <dbReference type="EMBL" id="QNJ97628.1"/>
    </source>
</evidence>
<dbReference type="InterPro" id="IPR011250">
    <property type="entry name" value="OMP/PagP_B-barrel"/>
</dbReference>
<name>A0A7G8PTG2_9FLAO</name>
<dbReference type="Gene3D" id="2.40.160.20">
    <property type="match status" value="1"/>
</dbReference>
<keyword evidence="2" id="KW-1185">Reference proteome</keyword>
<protein>
    <submittedName>
        <fullName evidence="1">Uncharacterized protein</fullName>
    </submittedName>
</protein>
<dbReference type="EMBL" id="CP052909">
    <property type="protein sequence ID" value="QNJ97628.1"/>
    <property type="molecule type" value="Genomic_DNA"/>
</dbReference>
<sequence length="483" mass="54161">MTFIGKSTTVEMKSKVLFLLAGFFFFSLADVNAQRKTDEEVRAEAMAKSVKNFNTVLTRLYGNARLNPKPKSSCSKEAVTFLKNIDKKSLVPDNETLEKEITRILDSLEPKLPNFKYYTQIRIFKAFVESKSYADFVFNLTTKDIGELEQTAKGKLRLLELNAYYRKLKRMLKQPFTVFKKSFKKGKCVYKVETKLQLTQLKYMFKKNKDALTANWDITSKIVIDCPCVTADSKRFRNAVFVYSSKSVGPIYTRRVGKKSEYTHWYLVAPYGLVIGAMEKPKLVAQQILCCTEKSGLPPENSNYIEIPDKDINYRDTWVDGSLGISFGKDELTLGTASGGVFFNVGNISGNPVHIGGKLSAVTPLGEKDIKETRITVGLGAEYHIPLGNNRLNILTGVQGGYTFGSVEAFGFKDNISGFSGMVYTGVEIPLNNNIALGVLLNVFEYSNLTFKAENNEFESTVSNSIFIFDRPSISANLRINLK</sequence>
<accession>A0A7G8PTG2</accession>
<organism evidence="1 2">
    <name type="scientific">Constantimarinum furrinae</name>
    <dbReference type="NCBI Taxonomy" id="2562285"/>
    <lineage>
        <taxon>Bacteria</taxon>
        <taxon>Pseudomonadati</taxon>
        <taxon>Bacteroidota</taxon>
        <taxon>Flavobacteriia</taxon>
        <taxon>Flavobacteriales</taxon>
        <taxon>Flavobacteriaceae</taxon>
        <taxon>Altibacter/Constantimarinum group</taxon>
        <taxon>Constantimarinum</taxon>
    </lineage>
</organism>
<dbReference type="KEGG" id="alti:ALE3EI_1055"/>
<proteinExistence type="predicted"/>
<evidence type="ECO:0000313" key="2">
    <source>
        <dbReference type="Proteomes" id="UP000515514"/>
    </source>
</evidence>
<gene>
    <name evidence="1" type="ORF">ALE3EI_1055</name>
</gene>